<proteinExistence type="inferred from homology"/>
<dbReference type="InterPro" id="IPR006015">
    <property type="entry name" value="Universal_stress_UspA"/>
</dbReference>
<dbReference type="eggNOG" id="COG0589">
    <property type="taxonomic scope" value="Bacteria"/>
</dbReference>
<evidence type="ECO:0000259" key="4">
    <source>
        <dbReference type="Pfam" id="PF00582"/>
    </source>
</evidence>
<dbReference type="PANTHER" id="PTHR46268:SF27">
    <property type="entry name" value="UNIVERSAL STRESS PROTEIN RV2623"/>
    <property type="match status" value="1"/>
</dbReference>
<dbReference type="AlphaFoldDB" id="S7TWQ8"/>
<dbReference type="RefSeq" id="WP_020876396.1">
    <property type="nucleotide sequence ID" value="NZ_ATHJ01000074.1"/>
</dbReference>
<dbReference type="PANTHER" id="PTHR46268">
    <property type="entry name" value="STRESS RESPONSE PROTEIN NHAX"/>
    <property type="match status" value="1"/>
</dbReference>
<dbReference type="STRING" id="897.B2D07_09145"/>
<gene>
    <name evidence="5" type="ORF">dsmv_1965</name>
</gene>
<evidence type="ECO:0000256" key="2">
    <source>
        <dbReference type="ARBA" id="ARBA00022741"/>
    </source>
</evidence>
<keyword evidence="6" id="KW-1185">Reference proteome</keyword>
<dbReference type="EMBL" id="ATHJ01000074">
    <property type="protein sequence ID" value="EPR41532.1"/>
    <property type="molecule type" value="Genomic_DNA"/>
</dbReference>
<evidence type="ECO:0000313" key="5">
    <source>
        <dbReference type="EMBL" id="EPR41532.1"/>
    </source>
</evidence>
<reference evidence="5 6" key="1">
    <citation type="journal article" date="2013" name="Genome Announc.">
        <title>Draft genome sequences for three mercury-methylating, sulfate-reducing bacteria.</title>
        <authorList>
            <person name="Brown S.D."/>
            <person name="Hurt R.A.Jr."/>
            <person name="Gilmour C.C."/>
            <person name="Elias D.A."/>
        </authorList>
    </citation>
    <scope>NUCLEOTIDE SEQUENCE [LARGE SCALE GENOMIC DNA]</scope>
    <source>
        <strain evidence="5 6">DSM 2059</strain>
    </source>
</reference>
<protein>
    <submittedName>
        <fullName evidence="5">UspA domain-containing protein</fullName>
    </submittedName>
</protein>
<dbReference type="Proteomes" id="UP000014977">
    <property type="component" value="Unassembled WGS sequence"/>
</dbReference>
<keyword evidence="3" id="KW-0067">ATP-binding</keyword>
<dbReference type="PRINTS" id="PR01438">
    <property type="entry name" value="UNVRSLSTRESS"/>
</dbReference>
<organism evidence="5 6">
    <name type="scientific">Desulfococcus multivorans DSM 2059</name>
    <dbReference type="NCBI Taxonomy" id="1121405"/>
    <lineage>
        <taxon>Bacteria</taxon>
        <taxon>Pseudomonadati</taxon>
        <taxon>Thermodesulfobacteriota</taxon>
        <taxon>Desulfobacteria</taxon>
        <taxon>Desulfobacterales</taxon>
        <taxon>Desulfococcaceae</taxon>
        <taxon>Desulfococcus</taxon>
    </lineage>
</organism>
<evidence type="ECO:0000256" key="1">
    <source>
        <dbReference type="ARBA" id="ARBA00008791"/>
    </source>
</evidence>
<comment type="caution">
    <text evidence="5">The sequence shown here is derived from an EMBL/GenBank/DDBJ whole genome shotgun (WGS) entry which is preliminary data.</text>
</comment>
<evidence type="ECO:0000313" key="6">
    <source>
        <dbReference type="Proteomes" id="UP000014977"/>
    </source>
</evidence>
<dbReference type="InterPro" id="IPR014729">
    <property type="entry name" value="Rossmann-like_a/b/a_fold"/>
</dbReference>
<dbReference type="Pfam" id="PF00582">
    <property type="entry name" value="Usp"/>
    <property type="match status" value="1"/>
</dbReference>
<keyword evidence="2" id="KW-0547">Nucleotide-binding</keyword>
<feature type="domain" description="UspA" evidence="4">
    <location>
        <begin position="1"/>
        <end position="145"/>
    </location>
</feature>
<dbReference type="SUPFAM" id="SSF52402">
    <property type="entry name" value="Adenine nucleotide alpha hydrolases-like"/>
    <property type="match status" value="1"/>
</dbReference>
<accession>S7TWQ8</accession>
<dbReference type="InterPro" id="IPR006016">
    <property type="entry name" value="UspA"/>
</dbReference>
<dbReference type="CDD" id="cd00293">
    <property type="entry name" value="USP-like"/>
    <property type="match status" value="1"/>
</dbReference>
<comment type="similarity">
    <text evidence="1">Belongs to the universal stress protein A family.</text>
</comment>
<dbReference type="OrthoDB" id="9808582at2"/>
<name>S7TWQ8_DESML</name>
<dbReference type="Gene3D" id="3.40.50.620">
    <property type="entry name" value="HUPs"/>
    <property type="match status" value="1"/>
</dbReference>
<dbReference type="GO" id="GO:0005524">
    <property type="term" value="F:ATP binding"/>
    <property type="evidence" value="ECO:0007669"/>
    <property type="project" value="UniProtKB-KW"/>
</dbReference>
<evidence type="ECO:0000256" key="3">
    <source>
        <dbReference type="ARBA" id="ARBA00022840"/>
    </source>
</evidence>
<sequence length="147" mass="16690">MYNKILVPLDGSDRAEAILPHVEELAKRYDSQIIFMRVVEGDYFVPGYQEVVDISGYEEEYARRKKEVETYLEDITRRFTEKGINNKSIISYDSVVQSILNTAEKEEADLIAIASHGRSGLARAFYGSVASGVLNRIDRPLLIIRSN</sequence>